<sequence>MTKHVFDRPKTVSGAMMLRAARIERKKRPSRATLILQRRSRHRDWAQRAKFYRQFARDADL</sequence>
<protein>
    <submittedName>
        <fullName evidence="1">Uncharacterized protein</fullName>
    </submittedName>
</protein>
<dbReference type="RefSeq" id="WP_100369516.1">
    <property type="nucleotide sequence ID" value="NZ_PGTY01000004.1"/>
</dbReference>
<proteinExistence type="predicted"/>
<evidence type="ECO:0000313" key="1">
    <source>
        <dbReference type="EMBL" id="PJI84517.1"/>
    </source>
</evidence>
<accession>A0A2M8W0S9</accession>
<keyword evidence="2" id="KW-1185">Reference proteome</keyword>
<dbReference type="OrthoDB" id="7868295at2"/>
<reference evidence="1 2" key="1">
    <citation type="submission" date="2017-11" db="EMBL/GenBank/DDBJ databases">
        <title>Genomic Encyclopedia of Archaeal and Bacterial Type Strains, Phase II (KMG-II): From Individual Species to Whole Genera.</title>
        <authorList>
            <person name="Goeker M."/>
        </authorList>
    </citation>
    <scope>NUCLEOTIDE SEQUENCE [LARGE SCALE GENOMIC DNA]</scope>
    <source>
        <strain evidence="1 2">DSM 29128</strain>
    </source>
</reference>
<organism evidence="1 2">
    <name type="scientific">Yoonia maricola</name>
    <dbReference type="NCBI Taxonomy" id="420999"/>
    <lineage>
        <taxon>Bacteria</taxon>
        <taxon>Pseudomonadati</taxon>
        <taxon>Pseudomonadota</taxon>
        <taxon>Alphaproteobacteria</taxon>
        <taxon>Rhodobacterales</taxon>
        <taxon>Paracoccaceae</taxon>
        <taxon>Yoonia</taxon>
    </lineage>
</organism>
<gene>
    <name evidence="1" type="ORF">BC777_3578</name>
</gene>
<dbReference type="AlphaFoldDB" id="A0A2M8W0S9"/>
<name>A0A2M8W0S9_9RHOB</name>
<comment type="caution">
    <text evidence="1">The sequence shown here is derived from an EMBL/GenBank/DDBJ whole genome shotgun (WGS) entry which is preliminary data.</text>
</comment>
<dbReference type="Proteomes" id="UP000228531">
    <property type="component" value="Unassembled WGS sequence"/>
</dbReference>
<dbReference type="EMBL" id="PGTY01000004">
    <property type="protein sequence ID" value="PJI84517.1"/>
    <property type="molecule type" value="Genomic_DNA"/>
</dbReference>
<evidence type="ECO:0000313" key="2">
    <source>
        <dbReference type="Proteomes" id="UP000228531"/>
    </source>
</evidence>